<dbReference type="AlphaFoldDB" id="A0A382MYY3"/>
<organism evidence="1">
    <name type="scientific">marine metagenome</name>
    <dbReference type="NCBI Taxonomy" id="408172"/>
    <lineage>
        <taxon>unclassified sequences</taxon>
        <taxon>metagenomes</taxon>
        <taxon>ecological metagenomes</taxon>
    </lineage>
</organism>
<sequence>CGAIGADVSVYKLDHNHISFSVTFKKAS</sequence>
<reference evidence="1" key="1">
    <citation type="submission" date="2018-05" db="EMBL/GenBank/DDBJ databases">
        <authorList>
            <person name="Lanie J.A."/>
            <person name="Ng W.-L."/>
            <person name="Kazmierczak K.M."/>
            <person name="Andrzejewski T.M."/>
            <person name="Davidsen T.M."/>
            <person name="Wayne K.J."/>
            <person name="Tettelin H."/>
            <person name="Glass J.I."/>
            <person name="Rusch D."/>
            <person name="Podicherti R."/>
            <person name="Tsui H.-C.T."/>
            <person name="Winkler M.E."/>
        </authorList>
    </citation>
    <scope>NUCLEOTIDE SEQUENCE</scope>
</reference>
<accession>A0A382MYY3</accession>
<feature type="non-terminal residue" evidence="1">
    <location>
        <position position="1"/>
    </location>
</feature>
<gene>
    <name evidence="1" type="ORF">METZ01_LOCUS306159</name>
</gene>
<protein>
    <submittedName>
        <fullName evidence="1">Uncharacterized protein</fullName>
    </submittedName>
</protein>
<evidence type="ECO:0000313" key="1">
    <source>
        <dbReference type="EMBL" id="SVC53305.1"/>
    </source>
</evidence>
<proteinExistence type="predicted"/>
<name>A0A382MYY3_9ZZZZ</name>
<dbReference type="EMBL" id="UINC01096431">
    <property type="protein sequence ID" value="SVC53305.1"/>
    <property type="molecule type" value="Genomic_DNA"/>
</dbReference>